<dbReference type="AlphaFoldDB" id="A0A1G2NCT7"/>
<comment type="caution">
    <text evidence="1">The sequence shown here is derived from an EMBL/GenBank/DDBJ whole genome shotgun (WGS) entry which is preliminary data.</text>
</comment>
<dbReference type="EMBL" id="MHSA01000021">
    <property type="protein sequence ID" value="OHA33925.1"/>
    <property type="molecule type" value="Genomic_DNA"/>
</dbReference>
<evidence type="ECO:0000313" key="2">
    <source>
        <dbReference type="Proteomes" id="UP000177797"/>
    </source>
</evidence>
<protein>
    <submittedName>
        <fullName evidence="1">Uncharacterized protein</fullName>
    </submittedName>
</protein>
<name>A0A1G2NCT7_9BACT</name>
<dbReference type="Proteomes" id="UP000177797">
    <property type="component" value="Unassembled WGS sequence"/>
</dbReference>
<evidence type="ECO:0000313" key="1">
    <source>
        <dbReference type="EMBL" id="OHA33925.1"/>
    </source>
</evidence>
<reference evidence="1 2" key="1">
    <citation type="journal article" date="2016" name="Nat. Commun.">
        <title>Thousands of microbial genomes shed light on interconnected biogeochemical processes in an aquifer system.</title>
        <authorList>
            <person name="Anantharaman K."/>
            <person name="Brown C.T."/>
            <person name="Hug L.A."/>
            <person name="Sharon I."/>
            <person name="Castelle C.J."/>
            <person name="Probst A.J."/>
            <person name="Thomas B.C."/>
            <person name="Singh A."/>
            <person name="Wilkins M.J."/>
            <person name="Karaoz U."/>
            <person name="Brodie E.L."/>
            <person name="Williams K.H."/>
            <person name="Hubbard S.S."/>
            <person name="Banfield J.F."/>
        </authorList>
    </citation>
    <scope>NUCLEOTIDE SEQUENCE [LARGE SCALE GENOMIC DNA]</scope>
</reference>
<sequence length="234" mass="27057">MAKIYSALRYMLTPQEGGNVLTSSAEDLIKDLKPGPEIISYQGNLQAASTAVLETECVSQELIDLVLEKYFDAIGGYTSESPVICGTKYSEADRHRMLVYGMSRHGVVERLWLCRQFEWIKKFSKWVYDEDERHGRHTDGSANLAYLFAKYADWDQRPQDFHVTRFVKSNLNKKNCHCEYHWPEIKRIEHGVFKSKTCFKQWANENGLNITPVNPHNPAACLWDLPKNLVPKRQ</sequence>
<proteinExistence type="predicted"/>
<gene>
    <name evidence="1" type="ORF">A2938_02795</name>
</gene>
<organism evidence="1 2">
    <name type="scientific">Candidatus Taylorbacteria bacterium RIFCSPLOWO2_01_FULL_48_100</name>
    <dbReference type="NCBI Taxonomy" id="1802322"/>
    <lineage>
        <taxon>Bacteria</taxon>
        <taxon>Candidatus Tayloriibacteriota</taxon>
    </lineage>
</organism>
<accession>A0A1G2NCT7</accession>